<sequence>MTTQRFNAPPARLDDAARAGWLYYVAGNTQDEIAQKLGVSRQTAQRLVAMAVSERLVKVRLDHPIGRCMDLGAALAERFGLRLAEVAPSDPDAPELLAGVAGAAAGLLEKVLRSPEPKVIALGTGRALKATVEALTRMDCPQHRIVSLLGNMMADGRATPYNAVIRMADRVGAPHYPFPLPVLARDSAELEVLRRQEPVRHTLALCARADLTLVGVGQMGPGAPLLMDGFLSPEEMAGLLAAGATGEITSWIYDAAGRVIDCPFNRRVASAPLPRAAERMVVAVALGEGKVAAIRAALTGGLVSGLVTNEATAERLLDPSPGR</sequence>
<dbReference type="Proteomes" id="UP001596056">
    <property type="component" value="Unassembled WGS sequence"/>
</dbReference>
<evidence type="ECO:0000259" key="5">
    <source>
        <dbReference type="Pfam" id="PF04198"/>
    </source>
</evidence>
<dbReference type="PANTHER" id="PTHR34294:SF1">
    <property type="entry name" value="TRANSCRIPTIONAL REGULATOR LSRR"/>
    <property type="match status" value="1"/>
</dbReference>
<name>A0ABW0S7W3_9RHOB</name>
<keyword evidence="7" id="KW-1185">Reference proteome</keyword>
<gene>
    <name evidence="6" type="ORF">ACFPOC_00920</name>
</gene>
<dbReference type="InterPro" id="IPR037171">
    <property type="entry name" value="NagB/RpiA_transferase-like"/>
</dbReference>
<keyword evidence="4" id="KW-0804">Transcription</keyword>
<dbReference type="EMBL" id="JBHSNA010000001">
    <property type="protein sequence ID" value="MFC5564981.1"/>
    <property type="molecule type" value="Genomic_DNA"/>
</dbReference>
<evidence type="ECO:0000256" key="2">
    <source>
        <dbReference type="ARBA" id="ARBA00023015"/>
    </source>
</evidence>
<accession>A0ABW0S7W3</accession>
<protein>
    <submittedName>
        <fullName evidence="6">Sugar-binding transcriptional regulator</fullName>
    </submittedName>
</protein>
<evidence type="ECO:0000313" key="7">
    <source>
        <dbReference type="Proteomes" id="UP001596056"/>
    </source>
</evidence>
<dbReference type="RefSeq" id="WP_209837108.1">
    <property type="nucleotide sequence ID" value="NZ_JAGGJP010000001.1"/>
</dbReference>
<evidence type="ECO:0000256" key="1">
    <source>
        <dbReference type="ARBA" id="ARBA00010466"/>
    </source>
</evidence>
<keyword evidence="2" id="KW-0805">Transcription regulation</keyword>
<comment type="similarity">
    <text evidence="1">Belongs to the SorC transcriptional regulatory family.</text>
</comment>
<organism evidence="6 7">
    <name type="scientific">Rubellimicrobium aerolatum</name>
    <dbReference type="NCBI Taxonomy" id="490979"/>
    <lineage>
        <taxon>Bacteria</taxon>
        <taxon>Pseudomonadati</taxon>
        <taxon>Pseudomonadota</taxon>
        <taxon>Alphaproteobacteria</taxon>
        <taxon>Rhodobacterales</taxon>
        <taxon>Roseobacteraceae</taxon>
        <taxon>Rubellimicrobium</taxon>
    </lineage>
</organism>
<dbReference type="InterPro" id="IPR036388">
    <property type="entry name" value="WH-like_DNA-bd_sf"/>
</dbReference>
<dbReference type="InterPro" id="IPR007324">
    <property type="entry name" value="Sugar-bd_dom_put"/>
</dbReference>
<dbReference type="Gene3D" id="3.40.50.1360">
    <property type="match status" value="1"/>
</dbReference>
<dbReference type="SUPFAM" id="SSF100950">
    <property type="entry name" value="NagB/RpiA/CoA transferase-like"/>
    <property type="match status" value="1"/>
</dbReference>
<evidence type="ECO:0000256" key="4">
    <source>
        <dbReference type="ARBA" id="ARBA00023163"/>
    </source>
</evidence>
<reference evidence="7" key="1">
    <citation type="journal article" date="2019" name="Int. J. Syst. Evol. Microbiol.">
        <title>The Global Catalogue of Microorganisms (GCM) 10K type strain sequencing project: providing services to taxonomists for standard genome sequencing and annotation.</title>
        <authorList>
            <consortium name="The Broad Institute Genomics Platform"/>
            <consortium name="The Broad Institute Genome Sequencing Center for Infectious Disease"/>
            <person name="Wu L."/>
            <person name="Ma J."/>
        </authorList>
    </citation>
    <scope>NUCLEOTIDE SEQUENCE [LARGE SCALE GENOMIC DNA]</scope>
    <source>
        <strain evidence="7">KACC 11588</strain>
    </source>
</reference>
<proteinExistence type="inferred from homology"/>
<dbReference type="PANTHER" id="PTHR34294">
    <property type="entry name" value="TRANSCRIPTIONAL REGULATOR-RELATED"/>
    <property type="match status" value="1"/>
</dbReference>
<dbReference type="InterPro" id="IPR051054">
    <property type="entry name" value="SorC_transcr_regulators"/>
</dbReference>
<evidence type="ECO:0000313" key="6">
    <source>
        <dbReference type="EMBL" id="MFC5564981.1"/>
    </source>
</evidence>
<keyword evidence="3" id="KW-0238">DNA-binding</keyword>
<feature type="domain" description="Sugar-binding" evidence="5">
    <location>
        <begin position="64"/>
        <end position="317"/>
    </location>
</feature>
<dbReference type="Pfam" id="PF04198">
    <property type="entry name" value="Sugar-bind"/>
    <property type="match status" value="1"/>
</dbReference>
<dbReference type="Gene3D" id="1.10.10.10">
    <property type="entry name" value="Winged helix-like DNA-binding domain superfamily/Winged helix DNA-binding domain"/>
    <property type="match status" value="1"/>
</dbReference>
<comment type="caution">
    <text evidence="6">The sequence shown here is derived from an EMBL/GenBank/DDBJ whole genome shotgun (WGS) entry which is preliminary data.</text>
</comment>
<evidence type="ECO:0000256" key="3">
    <source>
        <dbReference type="ARBA" id="ARBA00023125"/>
    </source>
</evidence>